<evidence type="ECO:0000256" key="1">
    <source>
        <dbReference type="SAM" id="MobiDB-lite"/>
    </source>
</evidence>
<gene>
    <name evidence="2" type="ORF">niasHS_010920</name>
</gene>
<accession>A0ABD2J6F9</accession>
<dbReference type="Gene3D" id="1.10.150.50">
    <property type="entry name" value="Transcription Factor, Ets-1"/>
    <property type="match status" value="1"/>
</dbReference>
<dbReference type="PANTHER" id="PTHR21359:SF1">
    <property type="entry name" value="DUF5577 DOMAIN-CONTAINING PROTEIN"/>
    <property type="match status" value="1"/>
</dbReference>
<dbReference type="Proteomes" id="UP001620645">
    <property type="component" value="Unassembled WGS sequence"/>
</dbReference>
<organism evidence="2 3">
    <name type="scientific">Heterodera schachtii</name>
    <name type="common">Sugarbeet cyst nematode worm</name>
    <name type="synonym">Tylenchus schachtii</name>
    <dbReference type="NCBI Taxonomy" id="97005"/>
    <lineage>
        <taxon>Eukaryota</taxon>
        <taxon>Metazoa</taxon>
        <taxon>Ecdysozoa</taxon>
        <taxon>Nematoda</taxon>
        <taxon>Chromadorea</taxon>
        <taxon>Rhabditida</taxon>
        <taxon>Tylenchina</taxon>
        <taxon>Tylenchomorpha</taxon>
        <taxon>Tylenchoidea</taxon>
        <taxon>Heteroderidae</taxon>
        <taxon>Heteroderinae</taxon>
        <taxon>Heterodera</taxon>
    </lineage>
</organism>
<dbReference type="InterPro" id="IPR039161">
    <property type="entry name" value="C19orf47-like"/>
</dbReference>
<dbReference type="EMBL" id="JBICCN010000254">
    <property type="protein sequence ID" value="KAL3083118.1"/>
    <property type="molecule type" value="Genomic_DNA"/>
</dbReference>
<dbReference type="PANTHER" id="PTHR21359">
    <property type="entry name" value="DUF5577 DOMAIN-CONTAINING PROTEIN"/>
    <property type="match status" value="1"/>
</dbReference>
<dbReference type="SUPFAM" id="SSF47769">
    <property type="entry name" value="SAM/Pointed domain"/>
    <property type="match status" value="1"/>
</dbReference>
<feature type="compositionally biased region" description="Basic and acidic residues" evidence="1">
    <location>
        <begin position="77"/>
        <end position="90"/>
    </location>
</feature>
<evidence type="ECO:0000313" key="2">
    <source>
        <dbReference type="EMBL" id="KAL3083118.1"/>
    </source>
</evidence>
<dbReference type="AlphaFoldDB" id="A0ABD2J6F9"/>
<proteinExistence type="predicted"/>
<evidence type="ECO:0008006" key="4">
    <source>
        <dbReference type="Google" id="ProtNLM"/>
    </source>
</evidence>
<evidence type="ECO:0000313" key="3">
    <source>
        <dbReference type="Proteomes" id="UP001620645"/>
    </source>
</evidence>
<name>A0ABD2J6F9_HETSC</name>
<feature type="compositionally biased region" description="Acidic residues" evidence="1">
    <location>
        <begin position="91"/>
        <end position="100"/>
    </location>
</feature>
<reference evidence="2 3" key="1">
    <citation type="submission" date="2024-10" db="EMBL/GenBank/DDBJ databases">
        <authorList>
            <person name="Kim D."/>
        </authorList>
    </citation>
    <scope>NUCLEOTIDE SEQUENCE [LARGE SCALE GENOMIC DNA]</scope>
    <source>
        <strain evidence="2">Taebaek</strain>
    </source>
</reference>
<dbReference type="InterPro" id="IPR013761">
    <property type="entry name" value="SAM/pointed_sf"/>
</dbReference>
<feature type="region of interest" description="Disordered" evidence="1">
    <location>
        <begin position="69"/>
        <end position="113"/>
    </location>
</feature>
<dbReference type="Pfam" id="PF18017">
    <property type="entry name" value="SAM_4"/>
    <property type="match status" value="1"/>
</dbReference>
<keyword evidence="3" id="KW-1185">Reference proteome</keyword>
<sequence>MSAAFERFFVACDIPATMVPKYASRFVKERIHPALMKDLGKDDLRELGVTALGDQLAIMRYIKQCEGNPPEFNSVEQSKRKSESRGRETADFESDEDEPMLVDSNSSSSFKAPDREDIYHIKMPIGTLPKTRKILEKNRSLRDRGVLKRGVSGVRRSGIELNKPLNTISTRSKVIGRKAITLQDTDITSSTAFVPLGSMRSDSISTKTTVVADNTGNSRPVSLANRFASLSGDAPNIRFQLGKVVSPSVQLIPSRPSRRPLVRYSSDIDDFSTTAEPFSELPTEMVRKVRKNNSVAFEPPMFRAPIAERIQIVGQSRRSRPVISTTRGMKMVAVGANSGRLGQPTLGKRTSILDRITVTK</sequence>
<comment type="caution">
    <text evidence="2">The sequence shown here is derived from an EMBL/GenBank/DDBJ whole genome shotgun (WGS) entry which is preliminary data.</text>
</comment>
<protein>
    <recommendedName>
        <fullName evidence="4">SAM domain-containing protein</fullName>
    </recommendedName>
</protein>